<keyword evidence="1" id="KW-0805">Transcription regulation</keyword>
<dbReference type="EMBL" id="WRPM01000046">
    <property type="protein sequence ID" value="MVT25998.1"/>
    <property type="molecule type" value="Genomic_DNA"/>
</dbReference>
<proteinExistence type="predicted"/>
<keyword evidence="6" id="KW-1185">Reference proteome</keyword>
<dbReference type="InterPro" id="IPR028082">
    <property type="entry name" value="Peripla_BP_I"/>
</dbReference>
<dbReference type="Pfam" id="PF00356">
    <property type="entry name" value="LacI"/>
    <property type="match status" value="1"/>
</dbReference>
<evidence type="ECO:0000256" key="1">
    <source>
        <dbReference type="ARBA" id="ARBA00023015"/>
    </source>
</evidence>
<dbReference type="Gene3D" id="1.10.260.40">
    <property type="entry name" value="lambda repressor-like DNA-binding domains"/>
    <property type="match status" value="1"/>
</dbReference>
<dbReference type="OrthoDB" id="3226810at2"/>
<evidence type="ECO:0000313" key="6">
    <source>
        <dbReference type="Proteomes" id="UP000460157"/>
    </source>
</evidence>
<dbReference type="PANTHER" id="PTHR30146">
    <property type="entry name" value="LACI-RELATED TRANSCRIPTIONAL REPRESSOR"/>
    <property type="match status" value="1"/>
</dbReference>
<accession>A0A7K1UHQ4</accession>
<dbReference type="CDD" id="cd01392">
    <property type="entry name" value="HTH_LacI"/>
    <property type="match status" value="1"/>
</dbReference>
<evidence type="ECO:0000259" key="4">
    <source>
        <dbReference type="PROSITE" id="PS50932"/>
    </source>
</evidence>
<keyword evidence="2" id="KW-0238">DNA-binding</keyword>
<dbReference type="InterPro" id="IPR000843">
    <property type="entry name" value="HTH_LacI"/>
</dbReference>
<dbReference type="Proteomes" id="UP000460157">
    <property type="component" value="Unassembled WGS sequence"/>
</dbReference>
<dbReference type="PANTHER" id="PTHR30146:SF109">
    <property type="entry name" value="HTH-TYPE TRANSCRIPTIONAL REGULATOR GALS"/>
    <property type="match status" value="1"/>
</dbReference>
<dbReference type="Pfam" id="PF13377">
    <property type="entry name" value="Peripla_BP_3"/>
    <property type="match status" value="1"/>
</dbReference>
<sequence>MPPQHQVTLAQVAEAAGVSIATASRAINGSTRKVSEEIRVRVTQTAEELGYLPNLSAQTVVKGASPTVAVLVSDIADPYFSAISSGIMAAARQAGLMVTMATSERRSADERDMIRTFRSQRPRAIVVVGSRWDQDPQAAAIEEQLAAYQQAGGRVVLVSQGPSPFDLVEIQNFEGAKALAHALVDQGGQRFGVAVGYRRLRTNADRLAGFTQGLAERSITLKEEAVAEAAFTRDGGYAAMRQLLERGVELDTVFAASDLMAFGAATAMREAGVQPGAQIGLAGFDNIALTEDVTPALTTVDAPLGEIGRRAMDLALSEGTEPRTVEVPTSVILRASTPRR</sequence>
<protein>
    <submittedName>
        <fullName evidence="5">Substrate-binding domain-containing protein</fullName>
    </submittedName>
</protein>
<dbReference type="SMART" id="SM00354">
    <property type="entry name" value="HTH_LACI"/>
    <property type="match status" value="1"/>
</dbReference>
<comment type="caution">
    <text evidence="5">The sequence shown here is derived from an EMBL/GenBank/DDBJ whole genome shotgun (WGS) entry which is preliminary data.</text>
</comment>
<organism evidence="5 6">
    <name type="scientific">Nesterenkonia alkaliphila</name>
    <dbReference type="NCBI Taxonomy" id="1463631"/>
    <lineage>
        <taxon>Bacteria</taxon>
        <taxon>Bacillati</taxon>
        <taxon>Actinomycetota</taxon>
        <taxon>Actinomycetes</taxon>
        <taxon>Micrococcales</taxon>
        <taxon>Micrococcaceae</taxon>
        <taxon>Nesterenkonia</taxon>
    </lineage>
</organism>
<feature type="domain" description="HTH lacI-type" evidence="4">
    <location>
        <begin position="7"/>
        <end position="62"/>
    </location>
</feature>
<dbReference type="RefSeq" id="WP_157322533.1">
    <property type="nucleotide sequence ID" value="NZ_BMFX01000008.1"/>
</dbReference>
<dbReference type="SUPFAM" id="SSF47413">
    <property type="entry name" value="lambda repressor-like DNA-binding domains"/>
    <property type="match status" value="1"/>
</dbReference>
<dbReference type="InterPro" id="IPR046335">
    <property type="entry name" value="LacI/GalR-like_sensor"/>
</dbReference>
<name>A0A7K1UHQ4_9MICC</name>
<reference evidence="5 6" key="1">
    <citation type="submission" date="2019-12" db="EMBL/GenBank/DDBJ databases">
        <title>Nesterenkonia muleiensis sp. nov., a novel actinobacterium isolated from sap of Populus euphratica.</title>
        <authorList>
            <person name="Wang R."/>
        </authorList>
    </citation>
    <scope>NUCLEOTIDE SEQUENCE [LARGE SCALE GENOMIC DNA]</scope>
    <source>
        <strain evidence="5 6">F10</strain>
    </source>
</reference>
<dbReference type="SUPFAM" id="SSF53822">
    <property type="entry name" value="Periplasmic binding protein-like I"/>
    <property type="match status" value="1"/>
</dbReference>
<dbReference type="GO" id="GO:0000976">
    <property type="term" value="F:transcription cis-regulatory region binding"/>
    <property type="evidence" value="ECO:0007669"/>
    <property type="project" value="TreeGrafter"/>
</dbReference>
<evidence type="ECO:0000313" key="5">
    <source>
        <dbReference type="EMBL" id="MVT25998.1"/>
    </source>
</evidence>
<dbReference type="CDD" id="cd06267">
    <property type="entry name" value="PBP1_LacI_sugar_binding-like"/>
    <property type="match status" value="1"/>
</dbReference>
<dbReference type="GO" id="GO:0003700">
    <property type="term" value="F:DNA-binding transcription factor activity"/>
    <property type="evidence" value="ECO:0007669"/>
    <property type="project" value="TreeGrafter"/>
</dbReference>
<keyword evidence="3" id="KW-0804">Transcription</keyword>
<dbReference type="AlphaFoldDB" id="A0A7K1UHQ4"/>
<dbReference type="Gene3D" id="3.40.50.2300">
    <property type="match status" value="2"/>
</dbReference>
<dbReference type="InterPro" id="IPR010982">
    <property type="entry name" value="Lambda_DNA-bd_dom_sf"/>
</dbReference>
<evidence type="ECO:0000256" key="3">
    <source>
        <dbReference type="ARBA" id="ARBA00023163"/>
    </source>
</evidence>
<gene>
    <name evidence="5" type="ORF">GNZ21_06460</name>
</gene>
<dbReference type="PROSITE" id="PS50932">
    <property type="entry name" value="HTH_LACI_2"/>
    <property type="match status" value="1"/>
</dbReference>
<evidence type="ECO:0000256" key="2">
    <source>
        <dbReference type="ARBA" id="ARBA00023125"/>
    </source>
</evidence>